<dbReference type="InterPro" id="IPR001647">
    <property type="entry name" value="HTH_TetR"/>
</dbReference>
<dbReference type="SUPFAM" id="SSF48498">
    <property type="entry name" value="Tetracyclin repressor-like, C-terminal domain"/>
    <property type="match status" value="1"/>
</dbReference>
<evidence type="ECO:0000256" key="3">
    <source>
        <dbReference type="ARBA" id="ARBA00023125"/>
    </source>
</evidence>
<dbReference type="GO" id="GO:0003700">
    <property type="term" value="F:DNA-binding transcription factor activity"/>
    <property type="evidence" value="ECO:0007669"/>
    <property type="project" value="TreeGrafter"/>
</dbReference>
<dbReference type="EMBL" id="JAAXPC010000009">
    <property type="protein sequence ID" value="NKY03331.1"/>
    <property type="molecule type" value="Genomic_DNA"/>
</dbReference>
<evidence type="ECO:0000313" key="8">
    <source>
        <dbReference type="Proteomes" id="UP000563898"/>
    </source>
</evidence>
<evidence type="ECO:0000256" key="4">
    <source>
        <dbReference type="ARBA" id="ARBA00023163"/>
    </source>
</evidence>
<comment type="caution">
    <text evidence="7">The sequence shown here is derived from an EMBL/GenBank/DDBJ whole genome shotgun (WGS) entry which is preliminary data.</text>
</comment>
<gene>
    <name evidence="7" type="ORF">HGA05_17310</name>
</gene>
<name>A0A846WSI2_9ACTN</name>
<evidence type="ECO:0000256" key="1">
    <source>
        <dbReference type="ARBA" id="ARBA00022491"/>
    </source>
</evidence>
<reference evidence="7 8" key="1">
    <citation type="submission" date="2020-04" db="EMBL/GenBank/DDBJ databases">
        <title>MicrobeNet Type strains.</title>
        <authorList>
            <person name="Nicholson A.C."/>
        </authorList>
    </citation>
    <scope>NUCLEOTIDE SEQUENCE [LARGE SCALE GENOMIC DNA]</scope>
    <source>
        <strain evidence="7 8">ATCC BAA-14</strain>
    </source>
</reference>
<protein>
    <submittedName>
        <fullName evidence="7">TetR family transcriptional regulator</fullName>
    </submittedName>
</protein>
<keyword evidence="4" id="KW-0804">Transcription</keyword>
<evidence type="ECO:0000256" key="2">
    <source>
        <dbReference type="ARBA" id="ARBA00023015"/>
    </source>
</evidence>
<dbReference type="OMA" id="VHYCFES"/>
<feature type="domain" description="HTH tetR-type" evidence="6">
    <location>
        <begin position="6"/>
        <end position="66"/>
    </location>
</feature>
<keyword evidence="2" id="KW-0805">Transcription regulation</keyword>
<dbReference type="Pfam" id="PF00440">
    <property type="entry name" value="TetR_N"/>
    <property type="match status" value="1"/>
</dbReference>
<feature type="DNA-binding region" description="H-T-H motif" evidence="5">
    <location>
        <begin position="29"/>
        <end position="48"/>
    </location>
</feature>
<dbReference type="InterPro" id="IPR036271">
    <property type="entry name" value="Tet_transcr_reg_TetR-rel_C_sf"/>
</dbReference>
<dbReference type="Pfam" id="PF13977">
    <property type="entry name" value="TetR_C_6"/>
    <property type="match status" value="1"/>
</dbReference>
<evidence type="ECO:0000259" key="6">
    <source>
        <dbReference type="PROSITE" id="PS50977"/>
    </source>
</evidence>
<dbReference type="InterPro" id="IPR050109">
    <property type="entry name" value="HTH-type_TetR-like_transc_reg"/>
</dbReference>
<dbReference type="Gene3D" id="1.10.357.10">
    <property type="entry name" value="Tetracycline Repressor, domain 2"/>
    <property type="match status" value="1"/>
</dbReference>
<dbReference type="PANTHER" id="PTHR30055:SF234">
    <property type="entry name" value="HTH-TYPE TRANSCRIPTIONAL REGULATOR BETI"/>
    <property type="match status" value="1"/>
</dbReference>
<dbReference type="AlphaFoldDB" id="A0A846WSI2"/>
<dbReference type="GeneID" id="90160769"/>
<keyword evidence="3 5" id="KW-0238">DNA-binding</keyword>
<dbReference type="InterPro" id="IPR009057">
    <property type="entry name" value="Homeodomain-like_sf"/>
</dbReference>
<organism evidence="7 8">
    <name type="scientific">Gordonia polyisoprenivorans</name>
    <dbReference type="NCBI Taxonomy" id="84595"/>
    <lineage>
        <taxon>Bacteria</taxon>
        <taxon>Bacillati</taxon>
        <taxon>Actinomycetota</taxon>
        <taxon>Actinomycetes</taxon>
        <taxon>Mycobacteriales</taxon>
        <taxon>Gordoniaceae</taxon>
        <taxon>Gordonia</taxon>
    </lineage>
</organism>
<dbReference type="RefSeq" id="WP_006368405.1">
    <property type="nucleotide sequence ID" value="NZ_CP073075.1"/>
</dbReference>
<proteinExistence type="predicted"/>
<evidence type="ECO:0000256" key="5">
    <source>
        <dbReference type="PROSITE-ProRule" id="PRU00335"/>
    </source>
</evidence>
<dbReference type="PANTHER" id="PTHR30055">
    <property type="entry name" value="HTH-TYPE TRANSCRIPTIONAL REGULATOR RUTR"/>
    <property type="match status" value="1"/>
</dbReference>
<keyword evidence="1" id="KW-0678">Repressor</keyword>
<sequence length="204" mass="22370">MRLSVAERRRLAIEATLRVIATEGVESATTRRIALEAGVPQSGLFYAFDSRDELLAAVAEHGINEELDALNERIRALEERSSDAPLHPREVIRAGFESFAGDVVGNATREHALISLGLFARRTTGLEPLAEYLYARYTELVIRMLREGARLGGFRWAVPEEQIAPAVVAAADGLTLGFVMTGDQVSLEHTTDAFVRMLGTYVTV</sequence>
<dbReference type="SUPFAM" id="SSF46689">
    <property type="entry name" value="Homeodomain-like"/>
    <property type="match status" value="1"/>
</dbReference>
<evidence type="ECO:0000313" key="7">
    <source>
        <dbReference type="EMBL" id="NKY03331.1"/>
    </source>
</evidence>
<dbReference type="GO" id="GO:0000976">
    <property type="term" value="F:transcription cis-regulatory region binding"/>
    <property type="evidence" value="ECO:0007669"/>
    <property type="project" value="TreeGrafter"/>
</dbReference>
<dbReference type="InterPro" id="IPR039538">
    <property type="entry name" value="BetI_C"/>
</dbReference>
<dbReference type="Proteomes" id="UP000563898">
    <property type="component" value="Unassembled WGS sequence"/>
</dbReference>
<dbReference type="PROSITE" id="PS50977">
    <property type="entry name" value="HTH_TETR_2"/>
    <property type="match status" value="1"/>
</dbReference>
<accession>A0A846WSI2</accession>